<dbReference type="EMBL" id="JACCFH010000001">
    <property type="protein sequence ID" value="NYG34985.1"/>
    <property type="molecule type" value="Genomic_DNA"/>
</dbReference>
<evidence type="ECO:0000313" key="2">
    <source>
        <dbReference type="EMBL" id="NYG34985.1"/>
    </source>
</evidence>
<proteinExistence type="predicted"/>
<dbReference type="AlphaFoldDB" id="A0A7Y9R498"/>
<feature type="region of interest" description="Disordered" evidence="1">
    <location>
        <begin position="303"/>
        <end position="339"/>
    </location>
</feature>
<comment type="caution">
    <text evidence="2">The sequence shown here is derived from an EMBL/GenBank/DDBJ whole genome shotgun (WGS) entry which is preliminary data.</text>
</comment>
<gene>
    <name evidence="2" type="ORF">BDD16_003971</name>
</gene>
<evidence type="ECO:0000313" key="3">
    <source>
        <dbReference type="Proteomes" id="UP000518288"/>
    </source>
</evidence>
<dbReference type="RefSeq" id="WP_179635556.1">
    <property type="nucleotide sequence ID" value="NZ_CAXYYM010000041.1"/>
</dbReference>
<dbReference type="Pfam" id="PF05742">
    <property type="entry name" value="TANGO2"/>
    <property type="match status" value="1"/>
</dbReference>
<keyword evidence="3" id="KW-1185">Reference proteome</keyword>
<accession>A0A7Y9R498</accession>
<dbReference type="PANTHER" id="PTHR17985:SF8">
    <property type="entry name" value="TRANSPORT AND GOLGI ORGANIZATION PROTEIN 2 HOMOLOG"/>
    <property type="match status" value="1"/>
</dbReference>
<evidence type="ECO:0000256" key="1">
    <source>
        <dbReference type="SAM" id="MobiDB-lite"/>
    </source>
</evidence>
<organism evidence="2 3">
    <name type="scientific">Sphaerotilus montanus</name>
    <dbReference type="NCBI Taxonomy" id="522889"/>
    <lineage>
        <taxon>Bacteria</taxon>
        <taxon>Pseudomonadati</taxon>
        <taxon>Pseudomonadota</taxon>
        <taxon>Betaproteobacteria</taxon>
        <taxon>Burkholderiales</taxon>
        <taxon>Sphaerotilaceae</taxon>
        <taxon>Sphaerotilus</taxon>
    </lineage>
</organism>
<dbReference type="InterPro" id="IPR008551">
    <property type="entry name" value="TANGO2"/>
</dbReference>
<dbReference type="Proteomes" id="UP000518288">
    <property type="component" value="Unassembled WGS sequence"/>
</dbReference>
<name>A0A7Y9R498_9BURK</name>
<reference evidence="2 3" key="1">
    <citation type="submission" date="2020-07" db="EMBL/GenBank/DDBJ databases">
        <title>Genomic Encyclopedia of Archaeal and Bacterial Type Strains, Phase II (KMG-II): from individual species to whole genera.</title>
        <authorList>
            <person name="Goeker M."/>
        </authorList>
    </citation>
    <scope>NUCLEOTIDE SEQUENCE [LARGE SCALE GENOMIC DNA]</scope>
    <source>
        <strain evidence="2 3">DSM 21226</strain>
    </source>
</reference>
<protein>
    <submittedName>
        <fullName evidence="2">Uncharacterized protein with NRDE domain</fullName>
    </submittedName>
</protein>
<dbReference type="PANTHER" id="PTHR17985">
    <property type="entry name" value="SER/THR-RICH PROTEIN T10 IN DGCR REGION"/>
    <property type="match status" value="1"/>
</dbReference>
<sequence>MCLAALALDHSRRFPLVLAANRDEFFERSTARLGWWTRPGSDTEILSGRDLSAGGTWFGLTAAGRLGLLTNIRDPSRQDPQAPTRGAIIPDWLTTTASPDRFWVRTALTGHNGFNLIAADFARGDCWWLSSARASPTRLEGGVFALSNGHLDEPWPKVLRLKQQLSDAVLQATATATAAPGADALAQTLLNALTDTTLARDEELPSTGVSQELERMLSPAFIRTPDGRYGTRCSTVLITERMGRHLITQVYERSYPAGPGLALMRRATLKDWPPRYQTEPVLASDHRSRVSLGSVVSPVSDAALDEHDSGTDASAASPRVIQPRVRSLLKPARPRAPKG</sequence>